<keyword evidence="2" id="KW-1185">Reference proteome</keyword>
<comment type="caution">
    <text evidence="1">The sequence shown here is derived from an EMBL/GenBank/DDBJ whole genome shotgun (WGS) entry which is preliminary data.</text>
</comment>
<evidence type="ECO:0000313" key="1">
    <source>
        <dbReference type="EMBL" id="MBY0098710.1"/>
    </source>
</evidence>
<dbReference type="Proteomes" id="UP000769780">
    <property type="component" value="Unassembled WGS sequence"/>
</dbReference>
<dbReference type="SUPFAM" id="SSF52821">
    <property type="entry name" value="Rhodanese/Cell cycle control phosphatase"/>
    <property type="match status" value="1"/>
</dbReference>
<protein>
    <recommendedName>
        <fullName evidence="3">Sulfurtransferase</fullName>
    </recommendedName>
</protein>
<dbReference type="EMBL" id="JACWFH010000026">
    <property type="protein sequence ID" value="MBY0098710.1"/>
    <property type="molecule type" value="Genomic_DNA"/>
</dbReference>
<accession>A0ABS7K913</accession>
<dbReference type="InterPro" id="IPR036873">
    <property type="entry name" value="Rhodanese-like_dom_sf"/>
</dbReference>
<proteinExistence type="predicted"/>
<organism evidence="1 2">
    <name type="scientific">Mesobacillus maritimus</name>
    <dbReference type="NCBI Taxonomy" id="1643336"/>
    <lineage>
        <taxon>Bacteria</taxon>
        <taxon>Bacillati</taxon>
        <taxon>Bacillota</taxon>
        <taxon>Bacilli</taxon>
        <taxon>Bacillales</taxon>
        <taxon>Bacillaceae</taxon>
        <taxon>Mesobacillus</taxon>
    </lineage>
</organism>
<name>A0ABS7K913_9BACI</name>
<evidence type="ECO:0008006" key="3">
    <source>
        <dbReference type="Google" id="ProtNLM"/>
    </source>
</evidence>
<dbReference type="Gene3D" id="3.40.250.10">
    <property type="entry name" value="Rhodanese-like domain"/>
    <property type="match status" value="1"/>
</dbReference>
<gene>
    <name evidence="1" type="ORF">H0185_18255</name>
</gene>
<sequence length="115" mass="13146">MILLISLIVGVVYVRYVPVTGVQSTILTDLHTQSIKVVDIREYNQSYNYPIPKSINIPIAYLKRNYQEIGSKKVHVIASDHLEKNMGIRLLRKRGFKVMSYTIINGNGKRQQKSA</sequence>
<reference evidence="1 2" key="1">
    <citation type="submission" date="2020-07" db="EMBL/GenBank/DDBJ databases">
        <title>Fungal Genomes of the International Space Station.</title>
        <authorList>
            <person name="Seuylemezian A."/>
            <person name="Singh N.K."/>
            <person name="Wood J."/>
            <person name="Venkateswaran K."/>
        </authorList>
    </citation>
    <scope>NUCLEOTIDE SEQUENCE [LARGE SCALE GENOMIC DNA]</scope>
    <source>
        <strain evidence="1 2">PL-B2</strain>
    </source>
</reference>
<evidence type="ECO:0000313" key="2">
    <source>
        <dbReference type="Proteomes" id="UP000769780"/>
    </source>
</evidence>